<dbReference type="Proteomes" id="UP001226577">
    <property type="component" value="Unassembled WGS sequence"/>
</dbReference>
<comment type="caution">
    <text evidence="2">The sequence shown here is derived from an EMBL/GenBank/DDBJ whole genome shotgun (WGS) entry which is preliminary data.</text>
</comment>
<sequence>MADVRILSTWQLTVDGQGLEPLTAETKEPFRAAFVARIPRSDGYADSPLIVERLREVGAGLQEQLTVHNYSQEPAECLIVLETGADYADLFEVKEARSRRRWEETREADDGMLTIRGT</sequence>
<organism evidence="2 3">
    <name type="scientific">Pseudarthrobacter enclensis</name>
    <dbReference type="NCBI Taxonomy" id="993070"/>
    <lineage>
        <taxon>Bacteria</taxon>
        <taxon>Bacillati</taxon>
        <taxon>Actinomycetota</taxon>
        <taxon>Actinomycetes</taxon>
        <taxon>Micrococcales</taxon>
        <taxon>Micrococcaceae</taxon>
        <taxon>Pseudarthrobacter</taxon>
    </lineage>
</organism>
<feature type="domain" description="Putative glycogen debranching enzyme N-terminal" evidence="1">
    <location>
        <begin position="2"/>
        <end position="116"/>
    </location>
</feature>
<dbReference type="Pfam" id="PF14742">
    <property type="entry name" value="GDE_N_bis"/>
    <property type="match status" value="1"/>
</dbReference>
<evidence type="ECO:0000313" key="3">
    <source>
        <dbReference type="Proteomes" id="UP001226577"/>
    </source>
</evidence>
<accession>A0ABT9RYV9</accession>
<keyword evidence="3" id="KW-1185">Reference proteome</keyword>
<gene>
    <name evidence="2" type="ORF">J2X98_004045</name>
</gene>
<evidence type="ECO:0000313" key="2">
    <source>
        <dbReference type="EMBL" id="MDP9890431.1"/>
    </source>
</evidence>
<dbReference type="EMBL" id="JAUSRE010000028">
    <property type="protein sequence ID" value="MDP9890431.1"/>
    <property type="molecule type" value="Genomic_DNA"/>
</dbReference>
<evidence type="ECO:0000259" key="1">
    <source>
        <dbReference type="Pfam" id="PF14742"/>
    </source>
</evidence>
<name>A0ABT9RYV9_9MICC</name>
<reference evidence="2 3" key="1">
    <citation type="submission" date="2023-07" db="EMBL/GenBank/DDBJ databases">
        <title>Sorghum-associated microbial communities from plants grown in Nebraska, USA.</title>
        <authorList>
            <person name="Schachtman D."/>
        </authorList>
    </citation>
    <scope>NUCLEOTIDE SEQUENCE [LARGE SCALE GENOMIC DNA]</scope>
    <source>
        <strain evidence="2 3">CC222</strain>
    </source>
</reference>
<proteinExistence type="predicted"/>
<dbReference type="InterPro" id="IPR032856">
    <property type="entry name" value="GDE_N_bis"/>
</dbReference>
<protein>
    <recommendedName>
        <fullName evidence="1">Putative glycogen debranching enzyme N-terminal domain-containing protein</fullName>
    </recommendedName>
</protein>